<dbReference type="EMBL" id="LCPB01000003">
    <property type="protein sequence ID" value="KKU90390.1"/>
    <property type="molecule type" value="Genomic_DNA"/>
</dbReference>
<dbReference type="Proteomes" id="UP000033882">
    <property type="component" value="Unassembled WGS sequence"/>
</dbReference>
<sequence length="117" mass="13183">MWPQPGAAEENIPKGYEGKPNAEALLYKRGEYINKAAKEAIKMEKGELEAALEGDETAMRNLITVTSSILQGEHYGSDRSLTEEEGKEFEEEFPNDVIKGYVEGALEVYKREQELKK</sequence>
<gene>
    <name evidence="1" type="ORF">UY19_C0003G0045</name>
</gene>
<evidence type="ECO:0000313" key="1">
    <source>
        <dbReference type="EMBL" id="KKU90390.1"/>
    </source>
</evidence>
<reference evidence="1 2" key="1">
    <citation type="journal article" date="2015" name="Nature">
        <title>rRNA introns, odd ribosomes, and small enigmatic genomes across a large radiation of phyla.</title>
        <authorList>
            <person name="Brown C.T."/>
            <person name="Hug L.A."/>
            <person name="Thomas B.C."/>
            <person name="Sharon I."/>
            <person name="Castelle C.J."/>
            <person name="Singh A."/>
            <person name="Wilkins M.J."/>
            <person name="Williams K.H."/>
            <person name="Banfield J.F."/>
        </authorList>
    </citation>
    <scope>NUCLEOTIDE SEQUENCE [LARGE SCALE GENOMIC DNA]</scope>
</reference>
<evidence type="ECO:0000313" key="2">
    <source>
        <dbReference type="Proteomes" id="UP000033882"/>
    </source>
</evidence>
<dbReference type="AlphaFoldDB" id="A0A0G1X7P2"/>
<protein>
    <submittedName>
        <fullName evidence="1">Uncharacterized protein</fullName>
    </submittedName>
</protein>
<name>A0A0G1X7P2_9BACT</name>
<accession>A0A0G1X7P2</accession>
<organism evidence="1 2">
    <name type="scientific">Candidatus Wolfebacteria bacterium GW2011_GWA2_47_9b</name>
    <dbReference type="NCBI Taxonomy" id="1619005"/>
    <lineage>
        <taxon>Bacteria</taxon>
        <taxon>Candidatus Wolfeibacteriota</taxon>
    </lineage>
</organism>
<proteinExistence type="predicted"/>
<comment type="caution">
    <text evidence="1">The sequence shown here is derived from an EMBL/GenBank/DDBJ whole genome shotgun (WGS) entry which is preliminary data.</text>
</comment>